<evidence type="ECO:0000259" key="6">
    <source>
        <dbReference type="PROSITE" id="PS51285"/>
    </source>
</evidence>
<dbReference type="SMART" id="SM00133">
    <property type="entry name" value="S_TK_X"/>
    <property type="match status" value="1"/>
</dbReference>
<dbReference type="EMBL" id="BPLR01009101">
    <property type="protein sequence ID" value="GIY29624.1"/>
    <property type="molecule type" value="Genomic_DNA"/>
</dbReference>
<dbReference type="AlphaFoldDB" id="A0AAV4S8D4"/>
<evidence type="ECO:0000313" key="7">
    <source>
        <dbReference type="EMBL" id="GIY29624.1"/>
    </source>
</evidence>
<keyword evidence="2" id="KW-0808">Transferase</keyword>
<dbReference type="InterPro" id="IPR000961">
    <property type="entry name" value="AGC-kinase_C"/>
</dbReference>
<evidence type="ECO:0000256" key="2">
    <source>
        <dbReference type="ARBA" id="ARBA00022679"/>
    </source>
</evidence>
<accession>A0AAV4S8D4</accession>
<dbReference type="PANTHER" id="PTHR24353:SF153">
    <property type="entry name" value="CAMP-DEPENDENT PROTEIN KINASE CATALYTIC SUBUNIT 1"/>
    <property type="match status" value="1"/>
</dbReference>
<keyword evidence="4 7" id="KW-0418">Kinase</keyword>
<dbReference type="PROSITE" id="PS51285">
    <property type="entry name" value="AGC_KINASE_CTER"/>
    <property type="match status" value="1"/>
</dbReference>
<keyword evidence="3" id="KW-0547">Nucleotide-binding</keyword>
<gene>
    <name evidence="7" type="primary">PRKACA</name>
    <name evidence="7" type="ORF">CEXT_604851</name>
</gene>
<evidence type="ECO:0000256" key="4">
    <source>
        <dbReference type="ARBA" id="ARBA00022777"/>
    </source>
</evidence>
<sequence>MAAGYPPFYADQPIQIYERIVSGKGPVPVSLLPELKDFAQELTASGPDKALRQPQERVADIKNHKWFTTTDWIATFQRKMEVPFVPPNKGPGDASNFDQYDEPPLVIADTDRFEKELEEF</sequence>
<evidence type="ECO:0000256" key="3">
    <source>
        <dbReference type="ARBA" id="ARBA00022741"/>
    </source>
</evidence>
<dbReference type="Gene3D" id="3.30.200.20">
    <property type="entry name" value="Phosphorylase Kinase, domain 1"/>
    <property type="match status" value="1"/>
</dbReference>
<keyword evidence="5" id="KW-0067">ATP-binding</keyword>
<dbReference type="InterPro" id="IPR011009">
    <property type="entry name" value="Kinase-like_dom_sf"/>
</dbReference>
<keyword evidence="8" id="KW-1185">Reference proteome</keyword>
<organism evidence="7 8">
    <name type="scientific">Caerostris extrusa</name>
    <name type="common">Bark spider</name>
    <name type="synonym">Caerostris bankana</name>
    <dbReference type="NCBI Taxonomy" id="172846"/>
    <lineage>
        <taxon>Eukaryota</taxon>
        <taxon>Metazoa</taxon>
        <taxon>Ecdysozoa</taxon>
        <taxon>Arthropoda</taxon>
        <taxon>Chelicerata</taxon>
        <taxon>Arachnida</taxon>
        <taxon>Araneae</taxon>
        <taxon>Araneomorphae</taxon>
        <taxon>Entelegynae</taxon>
        <taxon>Araneoidea</taxon>
        <taxon>Araneidae</taxon>
        <taxon>Caerostris</taxon>
    </lineage>
</organism>
<dbReference type="GO" id="GO:0005952">
    <property type="term" value="C:cAMP-dependent protein kinase complex"/>
    <property type="evidence" value="ECO:0007669"/>
    <property type="project" value="TreeGrafter"/>
</dbReference>
<comment type="caution">
    <text evidence="7">The sequence shown here is derived from an EMBL/GenBank/DDBJ whole genome shotgun (WGS) entry which is preliminary data.</text>
</comment>
<dbReference type="PANTHER" id="PTHR24353">
    <property type="entry name" value="CYCLIC NUCLEOTIDE-DEPENDENT PROTEIN KINASE"/>
    <property type="match status" value="1"/>
</dbReference>
<reference evidence="7 8" key="1">
    <citation type="submission" date="2021-06" db="EMBL/GenBank/DDBJ databases">
        <title>Caerostris extrusa draft genome.</title>
        <authorList>
            <person name="Kono N."/>
            <person name="Arakawa K."/>
        </authorList>
    </citation>
    <scope>NUCLEOTIDE SEQUENCE [LARGE SCALE GENOMIC DNA]</scope>
</reference>
<evidence type="ECO:0000256" key="1">
    <source>
        <dbReference type="ARBA" id="ARBA00022527"/>
    </source>
</evidence>
<dbReference type="Gene3D" id="1.10.510.10">
    <property type="entry name" value="Transferase(Phosphotransferase) domain 1"/>
    <property type="match status" value="1"/>
</dbReference>
<dbReference type="Proteomes" id="UP001054945">
    <property type="component" value="Unassembled WGS sequence"/>
</dbReference>
<dbReference type="GO" id="GO:0005524">
    <property type="term" value="F:ATP binding"/>
    <property type="evidence" value="ECO:0007669"/>
    <property type="project" value="UniProtKB-KW"/>
</dbReference>
<proteinExistence type="predicted"/>
<dbReference type="GO" id="GO:0005829">
    <property type="term" value="C:cytosol"/>
    <property type="evidence" value="ECO:0007669"/>
    <property type="project" value="TreeGrafter"/>
</dbReference>
<name>A0AAV4S8D4_CAEEX</name>
<dbReference type="GO" id="GO:0005634">
    <property type="term" value="C:nucleus"/>
    <property type="evidence" value="ECO:0007669"/>
    <property type="project" value="TreeGrafter"/>
</dbReference>
<evidence type="ECO:0000256" key="5">
    <source>
        <dbReference type="ARBA" id="ARBA00022840"/>
    </source>
</evidence>
<protein>
    <submittedName>
        <fullName evidence="7">cAMP-dependent protein kinase catalytic subunit alpha</fullName>
    </submittedName>
</protein>
<feature type="domain" description="AGC-kinase C-terminal" evidence="6">
    <location>
        <begin position="68"/>
        <end position="120"/>
    </location>
</feature>
<dbReference type="GO" id="GO:0004691">
    <property type="term" value="F:cAMP-dependent protein kinase activity"/>
    <property type="evidence" value="ECO:0007669"/>
    <property type="project" value="TreeGrafter"/>
</dbReference>
<keyword evidence="1" id="KW-0723">Serine/threonine-protein kinase</keyword>
<dbReference type="SUPFAM" id="SSF56112">
    <property type="entry name" value="Protein kinase-like (PK-like)"/>
    <property type="match status" value="1"/>
</dbReference>
<evidence type="ECO:0000313" key="8">
    <source>
        <dbReference type="Proteomes" id="UP001054945"/>
    </source>
</evidence>